<keyword evidence="2" id="KW-1185">Reference proteome</keyword>
<dbReference type="EMBL" id="BAAAVI010000019">
    <property type="protein sequence ID" value="GAA2870382.1"/>
    <property type="molecule type" value="Genomic_DNA"/>
</dbReference>
<evidence type="ECO:0000313" key="1">
    <source>
        <dbReference type="EMBL" id="GAA2870382.1"/>
    </source>
</evidence>
<organism evidence="1 2">
    <name type="scientific">Streptosporangium fragile</name>
    <dbReference type="NCBI Taxonomy" id="46186"/>
    <lineage>
        <taxon>Bacteria</taxon>
        <taxon>Bacillati</taxon>
        <taxon>Actinomycetota</taxon>
        <taxon>Actinomycetes</taxon>
        <taxon>Streptosporangiales</taxon>
        <taxon>Streptosporangiaceae</taxon>
        <taxon>Streptosporangium</taxon>
    </lineage>
</organism>
<gene>
    <name evidence="1" type="ORF">GCM10010517_30590</name>
</gene>
<accession>A0ABP6ICS2</accession>
<proteinExistence type="predicted"/>
<comment type="caution">
    <text evidence="1">The sequence shown here is derived from an EMBL/GenBank/DDBJ whole genome shotgun (WGS) entry which is preliminary data.</text>
</comment>
<dbReference type="RefSeq" id="WP_344971735.1">
    <property type="nucleotide sequence ID" value="NZ_BAAAVI010000019.1"/>
</dbReference>
<reference evidence="2" key="1">
    <citation type="journal article" date="2019" name="Int. J. Syst. Evol. Microbiol.">
        <title>The Global Catalogue of Microorganisms (GCM) 10K type strain sequencing project: providing services to taxonomists for standard genome sequencing and annotation.</title>
        <authorList>
            <consortium name="The Broad Institute Genomics Platform"/>
            <consortium name="The Broad Institute Genome Sequencing Center for Infectious Disease"/>
            <person name="Wu L."/>
            <person name="Ma J."/>
        </authorList>
    </citation>
    <scope>NUCLEOTIDE SEQUENCE [LARGE SCALE GENOMIC DNA]</scope>
    <source>
        <strain evidence="2">JCM 6242</strain>
    </source>
</reference>
<protein>
    <submittedName>
        <fullName evidence="1">Uncharacterized protein</fullName>
    </submittedName>
</protein>
<evidence type="ECO:0000313" key="2">
    <source>
        <dbReference type="Proteomes" id="UP001500831"/>
    </source>
</evidence>
<sequence length="52" mass="5368">MSDVSRTVLADIAPDGEELDEARLLGISGAGVEPYGTSIGGVCKVDGVIWTF</sequence>
<name>A0ABP6ICS2_9ACTN</name>
<dbReference type="Proteomes" id="UP001500831">
    <property type="component" value="Unassembled WGS sequence"/>
</dbReference>